<dbReference type="EC" id="2.4.99.28" evidence="10"/>
<keyword evidence="4" id="KW-0121">Carboxypeptidase</keyword>
<comment type="catalytic activity">
    <reaction evidence="11">
        <text>[GlcNAc-(1-&gt;4)-Mur2Ac(oyl-L-Ala-gamma-D-Glu-L-Lys-D-Ala-D-Ala)](n)-di-trans,octa-cis-undecaprenyl diphosphate + beta-D-GlcNAc-(1-&gt;4)-Mur2Ac(oyl-L-Ala-gamma-D-Glu-L-Lys-D-Ala-D-Ala)-di-trans,octa-cis-undecaprenyl diphosphate = [GlcNAc-(1-&gt;4)-Mur2Ac(oyl-L-Ala-gamma-D-Glu-L-Lys-D-Ala-D-Ala)](n+1)-di-trans,octa-cis-undecaprenyl diphosphate + di-trans,octa-cis-undecaprenyl diphosphate + H(+)</text>
        <dbReference type="Rhea" id="RHEA:23708"/>
        <dbReference type="Rhea" id="RHEA-COMP:9602"/>
        <dbReference type="Rhea" id="RHEA-COMP:9603"/>
        <dbReference type="ChEBI" id="CHEBI:15378"/>
        <dbReference type="ChEBI" id="CHEBI:58405"/>
        <dbReference type="ChEBI" id="CHEBI:60033"/>
        <dbReference type="ChEBI" id="CHEBI:78435"/>
        <dbReference type="EC" id="2.4.99.28"/>
    </reaction>
</comment>
<dbReference type="SUPFAM" id="SSF53955">
    <property type="entry name" value="Lysozyme-like"/>
    <property type="match status" value="1"/>
</dbReference>
<keyword evidence="9" id="KW-0511">Multifunctional enzyme</keyword>
<comment type="pathway">
    <text evidence="1">Cell wall biogenesis; peptidoglycan biosynthesis.</text>
</comment>
<organism evidence="16 17">
    <name type="scientific">Pseudoduganella albidiflava</name>
    <dbReference type="NCBI Taxonomy" id="321983"/>
    <lineage>
        <taxon>Bacteria</taxon>
        <taxon>Pseudomonadati</taxon>
        <taxon>Pseudomonadota</taxon>
        <taxon>Betaproteobacteria</taxon>
        <taxon>Burkholderiales</taxon>
        <taxon>Oxalobacteraceae</taxon>
        <taxon>Telluria group</taxon>
        <taxon>Pseudoduganella</taxon>
    </lineage>
</organism>
<dbReference type="Proteomes" id="UP000292307">
    <property type="component" value="Chromosome"/>
</dbReference>
<dbReference type="PANTHER" id="PTHR32282">
    <property type="entry name" value="BINDING PROTEIN TRANSPEPTIDASE, PUTATIVE-RELATED"/>
    <property type="match status" value="1"/>
</dbReference>
<evidence type="ECO:0000256" key="2">
    <source>
        <dbReference type="ARBA" id="ARBA00007090"/>
    </source>
</evidence>
<evidence type="ECO:0000259" key="15">
    <source>
        <dbReference type="Pfam" id="PF06832"/>
    </source>
</evidence>
<dbReference type="InterPro" id="IPR050396">
    <property type="entry name" value="Glycosyltr_51/Transpeptidase"/>
</dbReference>
<dbReference type="Pfam" id="PF00905">
    <property type="entry name" value="Transpeptidase"/>
    <property type="match status" value="1"/>
</dbReference>
<dbReference type="SUPFAM" id="SSF56601">
    <property type="entry name" value="beta-lactamase/transpeptidase-like"/>
    <property type="match status" value="1"/>
</dbReference>
<evidence type="ECO:0000313" key="16">
    <source>
        <dbReference type="EMBL" id="QBI04863.1"/>
    </source>
</evidence>
<dbReference type="NCBIfam" id="TIGR02073">
    <property type="entry name" value="PBP_1c"/>
    <property type="match status" value="1"/>
</dbReference>
<evidence type="ECO:0000256" key="11">
    <source>
        <dbReference type="ARBA" id="ARBA00049902"/>
    </source>
</evidence>
<keyword evidence="5" id="KW-0645">Protease</keyword>
<evidence type="ECO:0000256" key="8">
    <source>
        <dbReference type="ARBA" id="ARBA00022801"/>
    </source>
</evidence>
<evidence type="ECO:0000256" key="12">
    <source>
        <dbReference type="SAM" id="SignalP"/>
    </source>
</evidence>
<proteinExistence type="inferred from homology"/>
<dbReference type="Gene3D" id="3.40.710.10">
    <property type="entry name" value="DD-peptidase/beta-lactamase superfamily"/>
    <property type="match status" value="1"/>
</dbReference>
<comment type="similarity">
    <text evidence="2">In the C-terminal section; belongs to the transpeptidase family.</text>
</comment>
<reference evidence="16 17" key="1">
    <citation type="submission" date="2019-02" db="EMBL/GenBank/DDBJ databases">
        <title>Draft Genome Sequences of Six Type Strains of the Genus Massilia.</title>
        <authorList>
            <person name="Miess H."/>
            <person name="Frediansyhah A."/>
            <person name="Gross H."/>
        </authorList>
    </citation>
    <scope>NUCLEOTIDE SEQUENCE [LARGE SCALE GENOMIC DNA]</scope>
    <source>
        <strain evidence="16 17">DSM 17472</strain>
    </source>
</reference>
<dbReference type="InterPro" id="IPR009647">
    <property type="entry name" value="PBP_C"/>
</dbReference>
<evidence type="ECO:0000256" key="4">
    <source>
        <dbReference type="ARBA" id="ARBA00022645"/>
    </source>
</evidence>
<accession>A0ABX5S4I2</accession>
<protein>
    <recommendedName>
        <fullName evidence="10">peptidoglycan glycosyltransferase</fullName>
        <ecNumber evidence="10">2.4.99.28</ecNumber>
    </recommendedName>
</protein>
<keyword evidence="7" id="KW-0808">Transferase</keyword>
<dbReference type="PANTHER" id="PTHR32282:SF15">
    <property type="entry name" value="PENICILLIN-BINDING PROTEIN 1C"/>
    <property type="match status" value="1"/>
</dbReference>
<feature type="domain" description="Penicillin-binding protein transpeptidase" evidence="13">
    <location>
        <begin position="302"/>
        <end position="565"/>
    </location>
</feature>
<evidence type="ECO:0000256" key="9">
    <source>
        <dbReference type="ARBA" id="ARBA00023268"/>
    </source>
</evidence>
<feature type="domain" description="Glycosyl transferase family 51" evidence="14">
    <location>
        <begin position="60"/>
        <end position="216"/>
    </location>
</feature>
<evidence type="ECO:0000259" key="14">
    <source>
        <dbReference type="Pfam" id="PF00912"/>
    </source>
</evidence>
<evidence type="ECO:0000256" key="1">
    <source>
        <dbReference type="ARBA" id="ARBA00004752"/>
    </source>
</evidence>
<keyword evidence="12" id="KW-0732">Signal</keyword>
<comment type="similarity">
    <text evidence="3">In the N-terminal section; belongs to the glycosyltransferase 51 family.</text>
</comment>
<dbReference type="InterPro" id="IPR012338">
    <property type="entry name" value="Beta-lactam/transpept-like"/>
</dbReference>
<evidence type="ECO:0000256" key="6">
    <source>
        <dbReference type="ARBA" id="ARBA00022676"/>
    </source>
</evidence>
<dbReference type="InterPro" id="IPR001264">
    <property type="entry name" value="Glyco_trans_51"/>
</dbReference>
<dbReference type="InterPro" id="IPR023346">
    <property type="entry name" value="Lysozyme-like_dom_sf"/>
</dbReference>
<evidence type="ECO:0000259" key="13">
    <source>
        <dbReference type="Pfam" id="PF00905"/>
    </source>
</evidence>
<feature type="domain" description="Penicillin-binding C-terminal" evidence="15">
    <location>
        <begin position="617"/>
        <end position="693"/>
    </location>
</feature>
<evidence type="ECO:0000256" key="10">
    <source>
        <dbReference type="ARBA" id="ARBA00044770"/>
    </source>
</evidence>
<dbReference type="InterPro" id="IPR036950">
    <property type="entry name" value="PBP_transglycosylase"/>
</dbReference>
<sequence>MRILPVRSLAIAVLLAASAAPAASAPAVPAHEQVRAQWRASDAVMLDRHGAPVQALRVDRQARRAPWVALADISPALPLAVLQAEDTRFMEHGGVDLRAMGQAAWDNLFRERPRGASTITMQLAGLLDPALKAGPGGRTLGQKWDQAVAARALDAAWSKAQILEAYLNLVAFRGELQGVGAAAQGLFGKAPSGLDVAESVILASLLRAPSASRAIVARRACALARDLKAATPCAAIDAVAQRAFSRQASMAPLPPAREAAAQLLKGAGENVRSTLDGTLQRHVQAVLRQQLMALRERHVADGAVLVLDNATGEILAWVGNAGGSEVDGVTAARQAGSTLKPFLYALALERRLLTAASPLDDTPLEVTTPSGLYAPQNYEHDFKGIVTARASLAGSLNVPAVRTLMLVGLERFAAQLRALGFSSLGEEADFYGPSLALGSADVTLLELTNAYRALANGGVAGGATLQARARPVARRRVVDAGAAFIVGDILADRAARAATFGLKNELAAPYWAAVKTGTSKDMRDNWCIGYTARHTVGVWVGNFDGSAMWDVSGVSGAAPVWRDVMDYLNRDLPGRAPQAPAGVVRRTVTWQPALEAARPEWFLKGTETSRVALLPAEQRLPEIVYPADGAILAVDPDIPAGRQRVFFLAHGPRDLRWRLDGTEAGSTGQQAGWAPAPGKHELVLLDGTGREVDRTTFTVRGAE</sequence>
<keyword evidence="17" id="KW-1185">Reference proteome</keyword>
<feature type="signal peptide" evidence="12">
    <location>
        <begin position="1"/>
        <end position="22"/>
    </location>
</feature>
<dbReference type="Pfam" id="PF06832">
    <property type="entry name" value="BiPBP_C"/>
    <property type="match status" value="1"/>
</dbReference>
<evidence type="ECO:0000313" key="17">
    <source>
        <dbReference type="Proteomes" id="UP000292307"/>
    </source>
</evidence>
<evidence type="ECO:0000256" key="5">
    <source>
        <dbReference type="ARBA" id="ARBA00022670"/>
    </source>
</evidence>
<dbReference type="InterPro" id="IPR011815">
    <property type="entry name" value="PBP_1c"/>
</dbReference>
<name>A0ABX5S4I2_9BURK</name>
<dbReference type="RefSeq" id="WP_131148921.1">
    <property type="nucleotide sequence ID" value="NZ_BMWV01000002.1"/>
</dbReference>
<evidence type="ECO:0000256" key="7">
    <source>
        <dbReference type="ARBA" id="ARBA00022679"/>
    </source>
</evidence>
<keyword evidence="6" id="KW-0328">Glycosyltransferase</keyword>
<gene>
    <name evidence="16" type="primary">pbpC</name>
    <name evidence="16" type="ORF">EYF70_06080</name>
</gene>
<keyword evidence="8" id="KW-0378">Hydrolase</keyword>
<dbReference type="EMBL" id="CP036401">
    <property type="protein sequence ID" value="QBI04863.1"/>
    <property type="molecule type" value="Genomic_DNA"/>
</dbReference>
<dbReference type="InterPro" id="IPR001460">
    <property type="entry name" value="PCN-bd_Tpept"/>
</dbReference>
<evidence type="ECO:0000256" key="3">
    <source>
        <dbReference type="ARBA" id="ARBA00007739"/>
    </source>
</evidence>
<feature type="chain" id="PRO_5045894153" description="peptidoglycan glycosyltransferase" evidence="12">
    <location>
        <begin position="23"/>
        <end position="703"/>
    </location>
</feature>
<dbReference type="Gene3D" id="1.10.3810.10">
    <property type="entry name" value="Biosynthetic peptidoglycan transglycosylase-like"/>
    <property type="match status" value="1"/>
</dbReference>
<dbReference type="Pfam" id="PF00912">
    <property type="entry name" value="Transgly"/>
    <property type="match status" value="1"/>
</dbReference>